<accession>X6LNU0</accession>
<reference evidence="1 2" key="1">
    <citation type="journal article" date="2013" name="Curr. Biol.">
        <title>The Genome of the Foraminiferan Reticulomyxa filosa.</title>
        <authorList>
            <person name="Glockner G."/>
            <person name="Hulsmann N."/>
            <person name="Schleicher M."/>
            <person name="Noegel A.A."/>
            <person name="Eichinger L."/>
            <person name="Gallinger C."/>
            <person name="Pawlowski J."/>
            <person name="Sierra R."/>
            <person name="Euteneuer U."/>
            <person name="Pillet L."/>
            <person name="Moustafa A."/>
            <person name="Platzer M."/>
            <person name="Groth M."/>
            <person name="Szafranski K."/>
            <person name="Schliwa M."/>
        </authorList>
    </citation>
    <scope>NUCLEOTIDE SEQUENCE [LARGE SCALE GENOMIC DNA]</scope>
</reference>
<dbReference type="AlphaFoldDB" id="X6LNU0"/>
<evidence type="ECO:0000313" key="1">
    <source>
        <dbReference type="EMBL" id="ETO03603.1"/>
    </source>
</evidence>
<evidence type="ECO:0000313" key="2">
    <source>
        <dbReference type="Proteomes" id="UP000023152"/>
    </source>
</evidence>
<feature type="non-terminal residue" evidence="1">
    <location>
        <position position="1"/>
    </location>
</feature>
<sequence>FFILKKISTNLVVFMSEIQSNLQYLEELDHGSTYIMIKDKNVKVDLIPECKHTENRFLTCNCGNHNTCRDCDNKKIKKEKFWEKVNSVLTINSHIKIAMVLFCSRRKFTYCTCSTKNCIKFRESFGLTKFIRNDTNKVSIMKKYSNNDVVLMKNLNEQMKNYI</sequence>
<protein>
    <submittedName>
        <fullName evidence="1">Uncharacterized protein</fullName>
    </submittedName>
</protein>
<comment type="caution">
    <text evidence="1">The sequence shown here is derived from an EMBL/GenBank/DDBJ whole genome shotgun (WGS) entry which is preliminary data.</text>
</comment>
<dbReference type="Proteomes" id="UP000023152">
    <property type="component" value="Unassembled WGS sequence"/>
</dbReference>
<dbReference type="EMBL" id="ASPP01032874">
    <property type="protein sequence ID" value="ETO03603.1"/>
    <property type="molecule type" value="Genomic_DNA"/>
</dbReference>
<organism evidence="1 2">
    <name type="scientific">Reticulomyxa filosa</name>
    <dbReference type="NCBI Taxonomy" id="46433"/>
    <lineage>
        <taxon>Eukaryota</taxon>
        <taxon>Sar</taxon>
        <taxon>Rhizaria</taxon>
        <taxon>Retaria</taxon>
        <taxon>Foraminifera</taxon>
        <taxon>Monothalamids</taxon>
        <taxon>Reticulomyxidae</taxon>
        <taxon>Reticulomyxa</taxon>
    </lineage>
</organism>
<keyword evidence="2" id="KW-1185">Reference proteome</keyword>
<name>X6LNU0_RETFI</name>
<proteinExistence type="predicted"/>
<gene>
    <name evidence="1" type="ORF">RFI_33799</name>
</gene>